<dbReference type="GO" id="GO:0033512">
    <property type="term" value="P:L-lysine catabolic process to acetyl-CoA via saccharopine"/>
    <property type="evidence" value="ECO:0007669"/>
    <property type="project" value="UniProtKB-UniRule"/>
</dbReference>
<evidence type="ECO:0000256" key="3">
    <source>
        <dbReference type="ARBA" id="ARBA00007317"/>
    </source>
</evidence>
<dbReference type="InterPro" id="IPR004167">
    <property type="entry name" value="PSBD"/>
</dbReference>
<evidence type="ECO:0000256" key="9">
    <source>
        <dbReference type="ARBA" id="ARBA00023315"/>
    </source>
</evidence>
<dbReference type="NCBIfam" id="NF004309">
    <property type="entry name" value="PRK05704.1"/>
    <property type="match status" value="1"/>
</dbReference>
<dbReference type="PROSITE" id="PS00189">
    <property type="entry name" value="LIPOYL"/>
    <property type="match status" value="1"/>
</dbReference>
<feature type="domain" description="Peripheral subunit-binding (PSBD)" evidence="13">
    <location>
        <begin position="106"/>
        <end position="143"/>
    </location>
</feature>
<evidence type="ECO:0000256" key="8">
    <source>
        <dbReference type="ARBA" id="ARBA00022823"/>
    </source>
</evidence>
<dbReference type="PANTHER" id="PTHR43416">
    <property type="entry name" value="DIHYDROLIPOYLLYSINE-RESIDUE SUCCINYLTRANSFERASE COMPONENT OF 2-OXOGLUTARATE DEHYDROGENASE COMPLEX, MITOCHONDRIAL-RELATED"/>
    <property type="match status" value="1"/>
</dbReference>
<dbReference type="InterPro" id="IPR001078">
    <property type="entry name" value="2-oxoacid_DH_actylTfrase"/>
</dbReference>
<dbReference type="GO" id="GO:0045252">
    <property type="term" value="C:oxoglutarate dehydrogenase complex"/>
    <property type="evidence" value="ECO:0007669"/>
    <property type="project" value="UniProtKB-UniRule"/>
</dbReference>
<keyword evidence="6 11" id="KW-0816">Tricarboxylic acid cycle</keyword>
<dbReference type="InterPro" id="IPR011053">
    <property type="entry name" value="Single_hybrid_motif"/>
</dbReference>
<dbReference type="PROSITE" id="PS51826">
    <property type="entry name" value="PSBD"/>
    <property type="match status" value="1"/>
</dbReference>
<dbReference type="SUPFAM" id="SSF52777">
    <property type="entry name" value="CoA-dependent acyltransferases"/>
    <property type="match status" value="1"/>
</dbReference>
<name>A0A1H6QHB3_9GAMM</name>
<dbReference type="PANTHER" id="PTHR43416:SF5">
    <property type="entry name" value="DIHYDROLIPOYLLYSINE-RESIDUE SUCCINYLTRANSFERASE COMPONENT OF 2-OXOGLUTARATE DEHYDROGENASE COMPLEX, MITOCHONDRIAL"/>
    <property type="match status" value="1"/>
</dbReference>
<dbReference type="GO" id="GO:0005829">
    <property type="term" value="C:cytosol"/>
    <property type="evidence" value="ECO:0007669"/>
    <property type="project" value="TreeGrafter"/>
</dbReference>
<reference evidence="15" key="1">
    <citation type="submission" date="2016-10" db="EMBL/GenBank/DDBJ databases">
        <authorList>
            <person name="Varghese N."/>
            <person name="Submissions S."/>
        </authorList>
    </citation>
    <scope>NUCLEOTIDE SEQUENCE [LARGE SCALE GENOMIC DNA]</scope>
    <source>
        <strain evidence="15">DSM 7165</strain>
    </source>
</reference>
<dbReference type="Proteomes" id="UP000242999">
    <property type="component" value="Unassembled WGS sequence"/>
</dbReference>
<comment type="cofactor">
    <cofactor evidence="11">
        <name>(R)-lipoate</name>
        <dbReference type="ChEBI" id="CHEBI:83088"/>
    </cofactor>
    <text evidence="11">Binds 1 lipoyl cofactor covalently.</text>
</comment>
<comment type="function">
    <text evidence="1 11">E2 component of the 2-oxoglutarate dehydrogenase (OGDH) complex which catalyzes the second step in the conversion of 2-oxoglutarate to succinyl-CoA and CO(2).</text>
</comment>
<keyword evidence="9 11" id="KW-0012">Acyltransferase</keyword>
<evidence type="ECO:0000256" key="11">
    <source>
        <dbReference type="RuleBase" id="RU361138"/>
    </source>
</evidence>
<accession>A0A1H6QHB3</accession>
<evidence type="ECO:0000256" key="5">
    <source>
        <dbReference type="ARBA" id="ARBA00019511"/>
    </source>
</evidence>
<keyword evidence="7 11" id="KW-0808">Transferase</keyword>
<dbReference type="AlphaFoldDB" id="A0A1H6QHB3"/>
<sequence length="397" mass="42825">MAIEIKAPTFPESVAEGTVAVWHKQPGDAVERDEIVVEIETDKVVLEVPSTVAGVLKDVKVQEGDTVESEQLLAVIEEGAVAAAPAQEVTAAAPAAEEVEMVGDKKVAPAARKLAAEKGVDLNQVQGTGKGGLITKEDVMKAGTTAPKAAPKAAPVAQVEVAAGERVEKRVPMSRLRQTIAKRLVQAQQTAAMLTTYNEVDMKPVMELRKQYKDVFEKRHGARLGFMSFFVKAATEALKRFPDVNASIDGTDIVYHGYQDIGVAVSTERGLVVPVLRDTDSMNLAQIESTIADFGKRGREGKLGIEDMQGGTFTITNGGVFGSLMSTPILNPPQTAILGMHKIQERPMAINGQVEIRPMMYLALSYDHRMIDGKDAVQFLVTIKELLEDPARIVLDV</sequence>
<dbReference type="Pfam" id="PF02817">
    <property type="entry name" value="E3_binding"/>
    <property type="match status" value="1"/>
</dbReference>
<dbReference type="SUPFAM" id="SSF51230">
    <property type="entry name" value="Single hybrid motif"/>
    <property type="match status" value="1"/>
</dbReference>
<dbReference type="InterPro" id="IPR036625">
    <property type="entry name" value="E3-bd_dom_sf"/>
</dbReference>
<dbReference type="Pfam" id="PF00198">
    <property type="entry name" value="2-oxoacid_dh"/>
    <property type="match status" value="1"/>
</dbReference>
<comment type="catalytic activity">
    <reaction evidence="10 11">
        <text>N(6)-[(R)-dihydrolipoyl]-L-lysyl-[protein] + succinyl-CoA = N(6)-[(R)-S(8)-succinyldihydrolipoyl]-L-lysyl-[protein] + CoA</text>
        <dbReference type="Rhea" id="RHEA:15213"/>
        <dbReference type="Rhea" id="RHEA-COMP:10475"/>
        <dbReference type="Rhea" id="RHEA-COMP:20092"/>
        <dbReference type="ChEBI" id="CHEBI:57287"/>
        <dbReference type="ChEBI" id="CHEBI:57292"/>
        <dbReference type="ChEBI" id="CHEBI:83100"/>
        <dbReference type="ChEBI" id="CHEBI:83120"/>
        <dbReference type="EC" id="2.3.1.61"/>
    </reaction>
</comment>
<dbReference type="FunFam" id="3.30.559.10:FF:000007">
    <property type="entry name" value="Dihydrolipoamide acetyltransferase component of pyruvate dehydrogenase complex"/>
    <property type="match status" value="1"/>
</dbReference>
<evidence type="ECO:0000256" key="10">
    <source>
        <dbReference type="ARBA" id="ARBA00052761"/>
    </source>
</evidence>
<feature type="domain" description="Lipoyl-binding" evidence="12">
    <location>
        <begin position="2"/>
        <end position="77"/>
    </location>
</feature>
<proteinExistence type="inferred from homology"/>
<dbReference type="InterPro" id="IPR023213">
    <property type="entry name" value="CAT-like_dom_sf"/>
</dbReference>
<dbReference type="CDD" id="cd06849">
    <property type="entry name" value="lipoyl_domain"/>
    <property type="match status" value="1"/>
</dbReference>
<evidence type="ECO:0000259" key="12">
    <source>
        <dbReference type="PROSITE" id="PS50968"/>
    </source>
</evidence>
<comment type="similarity">
    <text evidence="3 11">Belongs to the 2-oxoacid dehydrogenase family.</text>
</comment>
<dbReference type="EMBL" id="FNYH01000001">
    <property type="protein sequence ID" value="SEI41276.1"/>
    <property type="molecule type" value="Genomic_DNA"/>
</dbReference>
<dbReference type="InterPro" id="IPR000089">
    <property type="entry name" value="Biotin_lipoyl"/>
</dbReference>
<dbReference type="InterPro" id="IPR006255">
    <property type="entry name" value="SucB"/>
</dbReference>
<dbReference type="OrthoDB" id="9805770at2"/>
<dbReference type="Pfam" id="PF00364">
    <property type="entry name" value="Biotin_lipoyl"/>
    <property type="match status" value="1"/>
</dbReference>
<dbReference type="RefSeq" id="WP_093308240.1">
    <property type="nucleotide sequence ID" value="NZ_FNYH01000001.1"/>
</dbReference>
<keyword evidence="15" id="KW-1185">Reference proteome</keyword>
<evidence type="ECO:0000256" key="1">
    <source>
        <dbReference type="ARBA" id="ARBA00004052"/>
    </source>
</evidence>
<dbReference type="EC" id="2.3.1.61" evidence="4 11"/>
<evidence type="ECO:0000256" key="7">
    <source>
        <dbReference type="ARBA" id="ARBA00022679"/>
    </source>
</evidence>
<dbReference type="GO" id="GO:0006099">
    <property type="term" value="P:tricarboxylic acid cycle"/>
    <property type="evidence" value="ECO:0007669"/>
    <property type="project" value="UniProtKB-UniRule"/>
</dbReference>
<organism evidence="14 15">
    <name type="scientific">Allopseudospirillum japonicum</name>
    <dbReference type="NCBI Taxonomy" id="64971"/>
    <lineage>
        <taxon>Bacteria</taxon>
        <taxon>Pseudomonadati</taxon>
        <taxon>Pseudomonadota</taxon>
        <taxon>Gammaproteobacteria</taxon>
        <taxon>Oceanospirillales</taxon>
        <taxon>Oceanospirillaceae</taxon>
        <taxon>Allopseudospirillum</taxon>
    </lineage>
</organism>
<evidence type="ECO:0000256" key="4">
    <source>
        <dbReference type="ARBA" id="ARBA00012945"/>
    </source>
</evidence>
<evidence type="ECO:0000259" key="13">
    <source>
        <dbReference type="PROSITE" id="PS51826"/>
    </source>
</evidence>
<dbReference type="Gene3D" id="2.40.50.100">
    <property type="match status" value="1"/>
</dbReference>
<evidence type="ECO:0000313" key="14">
    <source>
        <dbReference type="EMBL" id="SEI41276.1"/>
    </source>
</evidence>
<comment type="pathway">
    <text evidence="2 11">Amino-acid degradation; L-lysine degradation via saccharopine pathway; glutaryl-CoA from L-lysine: step 6/6.</text>
</comment>
<evidence type="ECO:0000313" key="15">
    <source>
        <dbReference type="Proteomes" id="UP000242999"/>
    </source>
</evidence>
<dbReference type="Gene3D" id="3.30.559.10">
    <property type="entry name" value="Chloramphenicol acetyltransferase-like domain"/>
    <property type="match status" value="1"/>
</dbReference>
<dbReference type="InterPro" id="IPR050537">
    <property type="entry name" value="2-oxoacid_dehydrogenase"/>
</dbReference>
<dbReference type="InterPro" id="IPR003016">
    <property type="entry name" value="2-oxoA_DH_lipoyl-BS"/>
</dbReference>
<evidence type="ECO:0000256" key="2">
    <source>
        <dbReference type="ARBA" id="ARBA00005145"/>
    </source>
</evidence>
<protein>
    <recommendedName>
        <fullName evidence="5 11">Dihydrolipoyllysine-residue succinyltransferase component of 2-oxoglutarate dehydrogenase complex</fullName>
        <ecNumber evidence="4 11">2.3.1.61</ecNumber>
    </recommendedName>
    <alternativeName>
        <fullName evidence="11">2-oxoglutarate dehydrogenase complex component E2</fullName>
    </alternativeName>
</protein>
<dbReference type="STRING" id="64971.SAMN05421831_101372"/>
<dbReference type="PROSITE" id="PS50968">
    <property type="entry name" value="BIOTINYL_LIPOYL"/>
    <property type="match status" value="1"/>
</dbReference>
<gene>
    <name evidence="14" type="ORF">SAMN05421831_101372</name>
</gene>
<dbReference type="Gene3D" id="4.10.320.10">
    <property type="entry name" value="E3-binding domain"/>
    <property type="match status" value="1"/>
</dbReference>
<dbReference type="NCBIfam" id="TIGR01347">
    <property type="entry name" value="sucB"/>
    <property type="match status" value="1"/>
</dbReference>
<dbReference type="SUPFAM" id="SSF47005">
    <property type="entry name" value="Peripheral subunit-binding domain of 2-oxo acid dehydrogenase complex"/>
    <property type="match status" value="1"/>
</dbReference>
<dbReference type="UniPathway" id="UPA00868">
    <property type="reaction ID" value="UER00840"/>
</dbReference>
<dbReference type="GO" id="GO:0004149">
    <property type="term" value="F:dihydrolipoyllysine-residue succinyltransferase activity"/>
    <property type="evidence" value="ECO:0007669"/>
    <property type="project" value="UniProtKB-UniRule"/>
</dbReference>
<evidence type="ECO:0000256" key="6">
    <source>
        <dbReference type="ARBA" id="ARBA00022532"/>
    </source>
</evidence>
<keyword evidence="8 11" id="KW-0450">Lipoyl</keyword>